<keyword evidence="1" id="KW-0472">Membrane</keyword>
<dbReference type="Proteomes" id="UP000182060">
    <property type="component" value="Chromosome"/>
</dbReference>
<keyword evidence="1" id="KW-1133">Transmembrane helix</keyword>
<proteinExistence type="predicted"/>
<organism evidence="2 3">
    <name type="scientific">Polynucleobacter asymbioticus</name>
    <dbReference type="NCBI Taxonomy" id="576611"/>
    <lineage>
        <taxon>Bacteria</taxon>
        <taxon>Pseudomonadati</taxon>
        <taxon>Pseudomonadota</taxon>
        <taxon>Betaproteobacteria</taxon>
        <taxon>Burkholderiales</taxon>
        <taxon>Burkholderiaceae</taxon>
        <taxon>Polynucleobacter</taxon>
    </lineage>
</organism>
<evidence type="ECO:0000313" key="3">
    <source>
        <dbReference type="Proteomes" id="UP000182060"/>
    </source>
</evidence>
<sequence length="168" mass="19150">MINFQNPIPLLAFYADHIFGERIDVFIVTAILIFALHGFTILFLTHRYSSFINKSAEAWRVRVSYLVYTLTMLIIMLTHLMDLLYFSYVMDCMKVFPDPLMAFYFSGEMYTTLGFGSYQLPPDLRGLPFVVGFTGLFSASISGAGLYSMLQELARVRQSREANSNSTT</sequence>
<name>A0AAC9IQF4_9BURK</name>
<evidence type="ECO:0000256" key="1">
    <source>
        <dbReference type="SAM" id="Phobius"/>
    </source>
</evidence>
<gene>
    <name evidence="2" type="ORF">AOC25_04220</name>
</gene>
<protein>
    <recommendedName>
        <fullName evidence="4">Potassium channel domain-containing protein</fullName>
    </recommendedName>
</protein>
<dbReference type="EMBL" id="CP015017">
    <property type="protein sequence ID" value="APC00889.1"/>
    <property type="molecule type" value="Genomic_DNA"/>
</dbReference>
<feature type="transmembrane region" description="Helical" evidence="1">
    <location>
        <begin position="127"/>
        <end position="150"/>
    </location>
</feature>
<dbReference type="AlphaFoldDB" id="A0AAC9IQF4"/>
<feature type="transmembrane region" description="Helical" evidence="1">
    <location>
        <begin position="65"/>
        <end position="88"/>
    </location>
</feature>
<feature type="transmembrane region" description="Helical" evidence="1">
    <location>
        <begin position="25"/>
        <end position="44"/>
    </location>
</feature>
<reference evidence="2" key="1">
    <citation type="journal article" date="2017" name="Appl. Environ. Microbiol.">
        <title>Microdiversification of a pelagic Polynucleobacter species is mainly driven by acquisition of genomic islands from a partially interspecific gene pool.</title>
        <authorList>
            <person name="Hoetzinger M."/>
            <person name="Hahn M.W."/>
            <person name="Jezberova J."/>
            <person name="Schmidt J."/>
            <person name="Koll U."/>
        </authorList>
    </citation>
    <scope>NUCLEOTIDE SEQUENCE</scope>
    <source>
        <strain evidence="2">MWH-RechtKol4</strain>
    </source>
</reference>
<evidence type="ECO:0008006" key="4">
    <source>
        <dbReference type="Google" id="ProtNLM"/>
    </source>
</evidence>
<keyword evidence="1" id="KW-0812">Transmembrane</keyword>
<dbReference type="GeneID" id="31481058"/>
<evidence type="ECO:0000313" key="2">
    <source>
        <dbReference type="EMBL" id="APC00889.1"/>
    </source>
</evidence>
<accession>A0AAC9IQF4</accession>
<dbReference type="RefSeq" id="WP_011902541.1">
    <property type="nucleotide sequence ID" value="NZ_CP015016.1"/>
</dbReference>